<proteinExistence type="predicted"/>
<dbReference type="EMBL" id="GDID01005690">
    <property type="protein sequence ID" value="JAP90916.1"/>
    <property type="molecule type" value="Transcribed_RNA"/>
</dbReference>
<reference evidence="2" key="1">
    <citation type="submission" date="2015-07" db="EMBL/GenBank/DDBJ databases">
        <title>Adaptation to a free-living lifestyle via gene acquisitions in the diplomonad Trepomonas sp. PC1.</title>
        <authorList>
            <person name="Xu F."/>
            <person name="Jerlstrom-Hultqvist J."/>
            <person name="Kolisko M."/>
            <person name="Simpson A.G.B."/>
            <person name="Roger A.J."/>
            <person name="Svard S.G."/>
            <person name="Andersson J.O."/>
        </authorList>
    </citation>
    <scope>NUCLEOTIDE SEQUENCE</scope>
    <source>
        <strain evidence="2">PC1</strain>
    </source>
</reference>
<feature type="transmembrane region" description="Helical" evidence="1">
    <location>
        <begin position="164"/>
        <end position="189"/>
    </location>
</feature>
<organism evidence="2">
    <name type="scientific">Trepomonas sp. PC1</name>
    <dbReference type="NCBI Taxonomy" id="1076344"/>
    <lineage>
        <taxon>Eukaryota</taxon>
        <taxon>Metamonada</taxon>
        <taxon>Diplomonadida</taxon>
        <taxon>Hexamitidae</taxon>
        <taxon>Hexamitinae</taxon>
        <taxon>Trepomonas</taxon>
    </lineage>
</organism>
<gene>
    <name evidence="2" type="ORF">TPC1_17631</name>
</gene>
<name>A0A146K5L6_9EUKA</name>
<feature type="non-terminal residue" evidence="2">
    <location>
        <position position="1"/>
    </location>
</feature>
<keyword evidence="1" id="KW-1133">Transmembrane helix</keyword>
<evidence type="ECO:0000256" key="1">
    <source>
        <dbReference type="SAM" id="Phobius"/>
    </source>
</evidence>
<keyword evidence="1" id="KW-0472">Membrane</keyword>
<feature type="non-terminal residue" evidence="2">
    <location>
        <position position="222"/>
    </location>
</feature>
<protein>
    <submittedName>
        <fullName evidence="2">Transmembrane domain-containing protein</fullName>
    </submittedName>
</protein>
<accession>A0A146K5L6</accession>
<feature type="transmembrane region" description="Helical" evidence="1">
    <location>
        <begin position="201"/>
        <end position="220"/>
    </location>
</feature>
<dbReference type="AlphaFoldDB" id="A0A146K5L6"/>
<evidence type="ECO:0000313" key="2">
    <source>
        <dbReference type="EMBL" id="JAP90916.1"/>
    </source>
</evidence>
<keyword evidence="1 2" id="KW-0812">Transmembrane</keyword>
<sequence length="222" mass="26209">FSFSFNQSSYGVFEVNCMDSILFFVQQDLNKQSVELKKSVEKLSYKTNGKLLGECRQQINTWLNVIKKLIFSLDNLYEYAFSQLIFENHQITQRHFSNQEIVQQNDQISTIQEDLLTIRLEYFYNALLTYKQQCKQSLLQINSYFDLKWLKLDRIQNSILKFDAFLQILSLGQSILNFTTAFFYCILQLPDWVDDPKSTSFTWYLVSVGGLVALWVYAFVTY</sequence>